<dbReference type="Pfam" id="PF07963">
    <property type="entry name" value="N_methyl"/>
    <property type="match status" value="1"/>
</dbReference>
<dbReference type="PROSITE" id="PS00409">
    <property type="entry name" value="PROKAR_NTER_METHYL"/>
    <property type="match status" value="1"/>
</dbReference>
<dbReference type="GO" id="GO:0015627">
    <property type="term" value="C:type II protein secretion system complex"/>
    <property type="evidence" value="ECO:0007669"/>
    <property type="project" value="InterPro"/>
</dbReference>
<evidence type="ECO:0000256" key="9">
    <source>
        <dbReference type="ARBA" id="ARBA00023136"/>
    </source>
</evidence>
<dbReference type="EMBL" id="NVQR01000042">
    <property type="protein sequence ID" value="PCH62278.1"/>
    <property type="molecule type" value="Genomic_DNA"/>
</dbReference>
<dbReference type="InterPro" id="IPR000983">
    <property type="entry name" value="Bac_GSPG_pilin"/>
</dbReference>
<dbReference type="NCBIfam" id="TIGR01710">
    <property type="entry name" value="typeII_sec_gspG"/>
    <property type="match status" value="1"/>
</dbReference>
<keyword evidence="8 11" id="KW-1133">Transmembrane helix</keyword>
<dbReference type="PANTHER" id="PTHR30093:SF44">
    <property type="entry name" value="TYPE II SECRETION SYSTEM CORE PROTEIN G"/>
    <property type="match status" value="1"/>
</dbReference>
<evidence type="ECO:0000313" key="13">
    <source>
        <dbReference type="EMBL" id="PCH62278.1"/>
    </source>
</evidence>
<evidence type="ECO:0000256" key="4">
    <source>
        <dbReference type="ARBA" id="ARBA00022475"/>
    </source>
</evidence>
<dbReference type="GO" id="GO:0015628">
    <property type="term" value="P:protein secretion by the type II secretion system"/>
    <property type="evidence" value="ECO:0007669"/>
    <property type="project" value="InterPro"/>
</dbReference>
<comment type="subcellular location">
    <subcellularLocation>
        <location evidence="1">Cell inner membrane</location>
        <topology evidence="1">Single-pass membrane protein</topology>
    </subcellularLocation>
</comment>
<dbReference type="Proteomes" id="UP000218172">
    <property type="component" value="Unassembled WGS sequence"/>
</dbReference>
<comment type="similarity">
    <text evidence="2">Belongs to the GSP G family.</text>
</comment>
<dbReference type="InterPro" id="IPR045584">
    <property type="entry name" value="Pilin-like"/>
</dbReference>
<keyword evidence="9 11" id="KW-0472">Membrane</keyword>
<evidence type="ECO:0000259" key="12">
    <source>
        <dbReference type="Pfam" id="PF08334"/>
    </source>
</evidence>
<dbReference type="AlphaFoldDB" id="A0A2A4MQY4"/>
<feature type="transmembrane region" description="Helical" evidence="11">
    <location>
        <begin position="30"/>
        <end position="54"/>
    </location>
</feature>
<evidence type="ECO:0000256" key="3">
    <source>
        <dbReference type="ARBA" id="ARBA00020042"/>
    </source>
</evidence>
<dbReference type="InterPro" id="IPR012902">
    <property type="entry name" value="N_methyl_site"/>
</dbReference>
<accession>A0A2A4MQY4</accession>
<protein>
    <recommendedName>
        <fullName evidence="3">Type II secretion system core protein G</fullName>
    </recommendedName>
</protein>
<dbReference type="Pfam" id="PF08334">
    <property type="entry name" value="T2SSG"/>
    <property type="match status" value="1"/>
</dbReference>
<dbReference type="Gene3D" id="3.30.700.10">
    <property type="entry name" value="Glycoprotein, Type 4 Pilin"/>
    <property type="match status" value="1"/>
</dbReference>
<evidence type="ECO:0000256" key="11">
    <source>
        <dbReference type="SAM" id="Phobius"/>
    </source>
</evidence>
<dbReference type="PANTHER" id="PTHR30093">
    <property type="entry name" value="GENERAL SECRETION PATHWAY PROTEIN G"/>
    <property type="match status" value="1"/>
</dbReference>
<keyword evidence="4" id="KW-1003">Cell membrane</keyword>
<dbReference type="NCBIfam" id="TIGR02532">
    <property type="entry name" value="IV_pilin_GFxxxE"/>
    <property type="match status" value="1"/>
</dbReference>
<evidence type="ECO:0000256" key="2">
    <source>
        <dbReference type="ARBA" id="ARBA00009984"/>
    </source>
</evidence>
<comment type="caution">
    <text evidence="13">The sequence shown here is derived from an EMBL/GenBank/DDBJ whole genome shotgun (WGS) entry which is preliminary data.</text>
</comment>
<evidence type="ECO:0000256" key="1">
    <source>
        <dbReference type="ARBA" id="ARBA00004377"/>
    </source>
</evidence>
<evidence type="ECO:0000256" key="5">
    <source>
        <dbReference type="ARBA" id="ARBA00022481"/>
    </source>
</evidence>
<gene>
    <name evidence="13" type="primary">gspG</name>
    <name evidence="13" type="ORF">COC19_03090</name>
</gene>
<feature type="domain" description="Type II secretion system protein GspG C-terminal" evidence="12">
    <location>
        <begin position="52"/>
        <end position="151"/>
    </location>
</feature>
<keyword evidence="6" id="KW-0997">Cell inner membrane</keyword>
<keyword evidence="5" id="KW-0488">Methylation</keyword>
<feature type="region of interest" description="Disordered" evidence="10">
    <location>
        <begin position="1"/>
        <end position="23"/>
    </location>
</feature>
<evidence type="ECO:0000256" key="7">
    <source>
        <dbReference type="ARBA" id="ARBA00022692"/>
    </source>
</evidence>
<evidence type="ECO:0000313" key="14">
    <source>
        <dbReference type="Proteomes" id="UP000218172"/>
    </source>
</evidence>
<evidence type="ECO:0000256" key="6">
    <source>
        <dbReference type="ARBA" id="ARBA00022519"/>
    </source>
</evidence>
<reference evidence="14" key="1">
    <citation type="submission" date="2017-08" db="EMBL/GenBank/DDBJ databases">
        <title>A dynamic microbial community with high functional redundancy inhabits the cold, oxic subseafloor aquifer.</title>
        <authorList>
            <person name="Tully B.J."/>
            <person name="Wheat C.G."/>
            <person name="Glazer B.T."/>
            <person name="Huber J.A."/>
        </authorList>
    </citation>
    <scope>NUCLEOTIDE SEQUENCE [LARGE SCALE GENOMIC DNA]</scope>
</reference>
<evidence type="ECO:0000256" key="8">
    <source>
        <dbReference type="ARBA" id="ARBA00022989"/>
    </source>
</evidence>
<dbReference type="PRINTS" id="PR00813">
    <property type="entry name" value="BCTERIALGSPG"/>
</dbReference>
<dbReference type="InterPro" id="IPR010054">
    <property type="entry name" value="Type2_sec_GspG"/>
</dbReference>
<dbReference type="GO" id="GO:0005886">
    <property type="term" value="C:plasma membrane"/>
    <property type="evidence" value="ECO:0007669"/>
    <property type="project" value="UniProtKB-SubCell"/>
</dbReference>
<sequence length="152" mass="16648">MKTINSLKRIQHGSKKPATQSSIQKQQSGFTLIEILVVMAIIGMLAVMVAPNLFNQRAGAMRDAARSQISSLESSLDTHRLDVGEYPDSLEGLVTNTTGRAAWNGPYLRRAVPKDPWNNEYVYDSQGREFTLVSYGADGMQGGEEDDADIGL</sequence>
<organism evidence="13 14">
    <name type="scientific">SAR86 cluster bacterium</name>
    <dbReference type="NCBI Taxonomy" id="2030880"/>
    <lineage>
        <taxon>Bacteria</taxon>
        <taxon>Pseudomonadati</taxon>
        <taxon>Pseudomonadota</taxon>
        <taxon>Gammaproteobacteria</taxon>
        <taxon>SAR86 cluster</taxon>
    </lineage>
</organism>
<proteinExistence type="inferred from homology"/>
<name>A0A2A4MQY4_9GAMM</name>
<dbReference type="InterPro" id="IPR013545">
    <property type="entry name" value="T2SS_protein-GspG_C"/>
</dbReference>
<dbReference type="SUPFAM" id="SSF54523">
    <property type="entry name" value="Pili subunits"/>
    <property type="match status" value="1"/>
</dbReference>
<keyword evidence="7 11" id="KW-0812">Transmembrane</keyword>
<evidence type="ECO:0000256" key="10">
    <source>
        <dbReference type="SAM" id="MobiDB-lite"/>
    </source>
</evidence>